<dbReference type="EMBL" id="ADFP01000123">
    <property type="protein sequence ID" value="EFB89698.1"/>
    <property type="molecule type" value="Genomic_DNA"/>
</dbReference>
<accession>A0ABM9ZSB1</accession>
<name>A0ABM9ZSB1_9BACT</name>
<organism evidence="2 3">
    <name type="scientific">Pyramidobacter piscolens W5455</name>
    <dbReference type="NCBI Taxonomy" id="352165"/>
    <lineage>
        <taxon>Bacteria</taxon>
        <taxon>Thermotogati</taxon>
        <taxon>Synergistota</taxon>
        <taxon>Synergistia</taxon>
        <taxon>Synergistales</taxon>
        <taxon>Dethiosulfovibrionaceae</taxon>
        <taxon>Pyramidobacter</taxon>
    </lineage>
</organism>
<feature type="chain" id="PRO_5046649999" description="Tat pathway signal sequence domain protein" evidence="1">
    <location>
        <begin position="25"/>
        <end position="181"/>
    </location>
</feature>
<keyword evidence="3" id="KW-1185">Reference proteome</keyword>
<dbReference type="Proteomes" id="UP000006462">
    <property type="component" value="Unassembled WGS sequence"/>
</dbReference>
<sequence>MMRKTIKILGVAALLAIGAVSALAASKSKDEELMRARSALLWIGGTRVGDLMVGADAKLQFQFVDRTLSARIYAAPNNFPDDIVWNASYIDKAARAKCNLVILGYRAVNRWNFDPGKLTVNGEPLPAGRIYTSLLSKETGNLAPDTQDAIAFGVLRSQSRGGSEVVFGYDGYSVKLTIPER</sequence>
<comment type="caution">
    <text evidence="2">The sequence shown here is derived from an EMBL/GenBank/DDBJ whole genome shotgun (WGS) entry which is preliminary data.</text>
</comment>
<evidence type="ECO:0000313" key="2">
    <source>
        <dbReference type="EMBL" id="EFB89698.1"/>
    </source>
</evidence>
<reference evidence="2 3" key="1">
    <citation type="submission" date="2009-12" db="EMBL/GenBank/DDBJ databases">
        <authorList>
            <person name="Shrivastava S."/>
            <person name="Madupu R."/>
            <person name="Durkin A.S."/>
            <person name="Torralba M."/>
            <person name="Methe B."/>
            <person name="Sutton G.G."/>
            <person name="Strausberg R.L."/>
            <person name="Nelson K.E."/>
        </authorList>
    </citation>
    <scope>NUCLEOTIDE SEQUENCE [LARGE SCALE GENOMIC DNA]</scope>
    <source>
        <strain evidence="2 3">W5455</strain>
    </source>
</reference>
<evidence type="ECO:0000313" key="3">
    <source>
        <dbReference type="Proteomes" id="UP000006462"/>
    </source>
</evidence>
<keyword evidence="1" id="KW-0732">Signal</keyword>
<protein>
    <recommendedName>
        <fullName evidence="4">Tat pathway signal sequence domain protein</fullName>
    </recommendedName>
</protein>
<proteinExistence type="predicted"/>
<gene>
    <name evidence="2" type="ORF">HMPREF7215_2436</name>
</gene>
<evidence type="ECO:0000256" key="1">
    <source>
        <dbReference type="SAM" id="SignalP"/>
    </source>
</evidence>
<feature type="signal peptide" evidence="1">
    <location>
        <begin position="1"/>
        <end position="24"/>
    </location>
</feature>
<evidence type="ECO:0008006" key="4">
    <source>
        <dbReference type="Google" id="ProtNLM"/>
    </source>
</evidence>